<evidence type="ECO:0000256" key="2">
    <source>
        <dbReference type="SAM" id="MobiDB-lite"/>
    </source>
</evidence>
<gene>
    <name evidence="5" type="ORF">Q3O60_02090</name>
</gene>
<comment type="caution">
    <text evidence="5">The sequence shown here is derived from an EMBL/GenBank/DDBJ whole genome shotgun (WGS) entry which is preliminary data.</text>
</comment>
<keyword evidence="1" id="KW-0175">Coiled coil</keyword>
<keyword evidence="4" id="KW-0732">Signal</keyword>
<organism evidence="5 6">
    <name type="scientific">Alkalimonas collagenimarina</name>
    <dbReference type="NCBI Taxonomy" id="400390"/>
    <lineage>
        <taxon>Bacteria</taxon>
        <taxon>Pseudomonadati</taxon>
        <taxon>Pseudomonadota</taxon>
        <taxon>Gammaproteobacteria</taxon>
        <taxon>Alkalimonas</taxon>
    </lineage>
</organism>
<dbReference type="NCBIfam" id="TIGR03505">
    <property type="entry name" value="FimV_core"/>
    <property type="match status" value="1"/>
</dbReference>
<dbReference type="InterPro" id="IPR020012">
    <property type="entry name" value="LysM_FimV"/>
</dbReference>
<name>A0ABT9GV99_9GAMM</name>
<evidence type="ECO:0000313" key="6">
    <source>
        <dbReference type="Proteomes" id="UP001231616"/>
    </source>
</evidence>
<feature type="compositionally biased region" description="Acidic residues" evidence="2">
    <location>
        <begin position="770"/>
        <end position="779"/>
    </location>
</feature>
<dbReference type="Proteomes" id="UP001231616">
    <property type="component" value="Unassembled WGS sequence"/>
</dbReference>
<feature type="compositionally biased region" description="Acidic residues" evidence="2">
    <location>
        <begin position="493"/>
        <end position="502"/>
    </location>
</feature>
<feature type="compositionally biased region" description="Acidic residues" evidence="2">
    <location>
        <begin position="416"/>
        <end position="453"/>
    </location>
</feature>
<feature type="compositionally biased region" description="Acidic residues" evidence="2">
    <location>
        <begin position="702"/>
        <end position="730"/>
    </location>
</feature>
<feature type="compositionally biased region" description="Low complexity" evidence="2">
    <location>
        <begin position="503"/>
        <end position="513"/>
    </location>
</feature>
<keyword evidence="3" id="KW-0812">Transmembrane</keyword>
<accession>A0ABT9GV99</accession>
<feature type="region of interest" description="Disordered" evidence="2">
    <location>
        <begin position="653"/>
        <end position="779"/>
    </location>
</feature>
<feature type="compositionally biased region" description="Acidic residues" evidence="2">
    <location>
        <begin position="462"/>
        <end position="482"/>
    </location>
</feature>
<feature type="signal peptide" evidence="4">
    <location>
        <begin position="1"/>
        <end position="21"/>
    </location>
</feature>
<evidence type="ECO:0000256" key="1">
    <source>
        <dbReference type="SAM" id="Coils"/>
    </source>
</evidence>
<feature type="compositionally biased region" description="Acidic residues" evidence="2">
    <location>
        <begin position="532"/>
        <end position="544"/>
    </location>
</feature>
<feature type="coiled-coil region" evidence="1">
    <location>
        <begin position="142"/>
        <end position="218"/>
    </location>
</feature>
<keyword evidence="3" id="KW-0472">Membrane</keyword>
<feature type="region of interest" description="Disordered" evidence="2">
    <location>
        <begin position="790"/>
        <end position="809"/>
    </location>
</feature>
<evidence type="ECO:0000313" key="5">
    <source>
        <dbReference type="EMBL" id="MDP4534977.1"/>
    </source>
</evidence>
<feature type="compositionally biased region" description="Acidic residues" evidence="2">
    <location>
        <begin position="738"/>
        <end position="762"/>
    </location>
</feature>
<keyword evidence="3" id="KW-1133">Transmembrane helix</keyword>
<feature type="chain" id="PRO_5046313638" evidence="4">
    <location>
        <begin position="22"/>
        <end position="916"/>
    </location>
</feature>
<evidence type="ECO:0000256" key="3">
    <source>
        <dbReference type="SAM" id="Phobius"/>
    </source>
</evidence>
<proteinExistence type="predicted"/>
<evidence type="ECO:0000256" key="4">
    <source>
        <dbReference type="SAM" id="SignalP"/>
    </source>
</evidence>
<protein>
    <submittedName>
        <fullName evidence="5">FimV/HubP family polar landmark protein</fullName>
    </submittedName>
</protein>
<keyword evidence="6" id="KW-1185">Reference proteome</keyword>
<feature type="compositionally biased region" description="Acidic residues" evidence="2">
    <location>
        <begin position="615"/>
        <end position="632"/>
    </location>
</feature>
<dbReference type="EMBL" id="JAUZVZ010000002">
    <property type="protein sequence ID" value="MDP4534977.1"/>
    <property type="molecule type" value="Genomic_DNA"/>
</dbReference>
<feature type="transmembrane region" description="Helical" evidence="3">
    <location>
        <begin position="250"/>
        <end position="271"/>
    </location>
</feature>
<reference evidence="5 6" key="1">
    <citation type="submission" date="2023-08" db="EMBL/GenBank/DDBJ databases">
        <authorList>
            <person name="Joshi A."/>
            <person name="Thite S."/>
        </authorList>
    </citation>
    <scope>NUCLEOTIDE SEQUENCE [LARGE SCALE GENOMIC DNA]</scope>
    <source>
        <strain evidence="5 6">AC40</strain>
    </source>
</reference>
<feature type="compositionally biased region" description="Acidic residues" evidence="2">
    <location>
        <begin position="656"/>
        <end position="685"/>
    </location>
</feature>
<feature type="region of interest" description="Disordered" evidence="2">
    <location>
        <begin position="615"/>
        <end position="639"/>
    </location>
</feature>
<sequence>MQSWRIIILICLVNLSSVAFASDTGTPIRGPKALDQQSRIQQLGPITPTDTLWRLAQQVRPESGVDMYQVMYALYLKNPDAFLDNNFNHLRTGAMLEVPSIREMRAVDPTEARQKSTADDQSWARRTQAIRAEAEQTPAVVSQELQQSIDRIEQEQQQQLQQLRYRFGESMMLVEGIMEENMSIKSTLDAVQQQLDLLKQQLEQDAAVQQQLEALVREQGEWVAQQQALMDARAEQGFSAFWQQLAASPAFWAVAASVPALALLLALLFWVKRRSKRAEKTIEDATAEPSGSAHYQSPLPDVDESSDLDDSLFSLDDSLLDDAFNDDVDDSPVDLSDDLLDDDVLLDDSSAGDDNLFDEDDSLLSDDSLLDAESLLTDDDQPDASSDDEAETADADKAFDPDNILSGNDLDSLFAEADDLDDTLDQADDNDPFAEDELLEEIELDIPDDELPDDQTITKEDDFSDWADDVVDEDTDLNAAEEGDTKNRSQSEPESDDTELEASEGGQSASQQSEADEERFDSSELDAFAESLVDESLSDDDEIAQDISLEQGDEDVRQELQPDQSSVTNDDMDDADIDALFDAPATDEGANDSEVLSVTNDEMDDADIDALFDAPVTDEDADDELLSEDDDVAAGTAETEQKIEAAAEAEYLNDYADLEDEFPADDSADADAEQGPDLVDQDDESVAPLSAAARSVENPSEVLDDYPELELNEQDELLNDERVDDTDAPDETSAVELNEADDIELSDTDAAELDETDDSESSDAEHESTELENTDFDELLSELETMAQRVATHDADVDSTSADTGPDADKLVADDEFQDIDQLLAQASEKSPDERQDFTMDVDVSDYQDMLTSDSSPADHDNEYAAQLDLIRAYYEIDDQESAEQAIKAILASDAPDAIKDEVTQLQQARQDDEPT</sequence>
<feature type="region of interest" description="Disordered" evidence="2">
    <location>
        <begin position="376"/>
        <end position="575"/>
    </location>
</feature>
<feature type="region of interest" description="Disordered" evidence="2">
    <location>
        <begin position="281"/>
        <end position="307"/>
    </location>
</feature>
<dbReference type="RefSeq" id="WP_305892242.1">
    <property type="nucleotide sequence ID" value="NZ_JAUZVZ010000002.1"/>
</dbReference>
<feature type="compositionally biased region" description="Acidic residues" evidence="2">
    <location>
        <begin position="376"/>
        <end position="393"/>
    </location>
</feature>